<protein>
    <recommendedName>
        <fullName evidence="4">Dihydrolipoamide acetyltransferase component of pyruvate dehydrogenase complex</fullName>
        <ecNumber evidence="4">2.3.1.-</ecNumber>
    </recommendedName>
</protein>
<evidence type="ECO:0000313" key="9">
    <source>
        <dbReference type="Proteomes" id="UP001295423"/>
    </source>
</evidence>
<keyword evidence="3" id="KW-0809">Transit peptide</keyword>
<dbReference type="Pfam" id="PF00364">
    <property type="entry name" value="Biotin_lipoyl"/>
    <property type="match status" value="3"/>
</dbReference>
<dbReference type="InterPro" id="IPR003016">
    <property type="entry name" value="2-oxoA_DH_lipoyl-BS"/>
</dbReference>
<organism evidence="8 9">
    <name type="scientific">Cylindrotheca closterium</name>
    <dbReference type="NCBI Taxonomy" id="2856"/>
    <lineage>
        <taxon>Eukaryota</taxon>
        <taxon>Sar</taxon>
        <taxon>Stramenopiles</taxon>
        <taxon>Ochrophyta</taxon>
        <taxon>Bacillariophyta</taxon>
        <taxon>Bacillariophyceae</taxon>
        <taxon>Bacillariophycidae</taxon>
        <taxon>Bacillariales</taxon>
        <taxon>Bacillariaceae</taxon>
        <taxon>Cylindrotheca</taxon>
    </lineage>
</organism>
<dbReference type="GO" id="GO:0045254">
    <property type="term" value="C:pyruvate dehydrogenase complex"/>
    <property type="evidence" value="ECO:0007669"/>
    <property type="project" value="InterPro"/>
</dbReference>
<dbReference type="InterPro" id="IPR000089">
    <property type="entry name" value="Biotin_lipoyl"/>
</dbReference>
<dbReference type="PANTHER" id="PTHR23151:SF75">
    <property type="entry name" value="DIHYDROLIPOYLLYSINE-RESIDUE ACETYLTRANSFERASE COMPONENT 5 OF PYRUVATE DEHYDROGENASE COMPLEX, CHLOROPLASTIC"/>
    <property type="match status" value="1"/>
</dbReference>
<dbReference type="Pfam" id="PF02817">
    <property type="entry name" value="E3_binding"/>
    <property type="match status" value="2"/>
</dbReference>
<dbReference type="InterPro" id="IPR023213">
    <property type="entry name" value="CAT-like_dom_sf"/>
</dbReference>
<dbReference type="PANTHER" id="PTHR23151">
    <property type="entry name" value="DIHYDROLIPOAMIDE ACETYL/SUCCINYL-TRANSFERASE-RELATED"/>
    <property type="match status" value="1"/>
</dbReference>
<sequence length="745" mass="75900">MARFAVALLCLLAFQYEVSAFGVVKQSPSVNYGSQSSTQLFAEGAKILMPALSSTMKEGKVVSWLKSEGDEIEAGEAIMVVESDKADMDVEAFEDGFIAKIIVGEGEIAPVGEAVALIATSEDDIAAVAAGGVGETAAPAATEEAAPAGGESVETTEIFMPALSSTMSEGKVVEWLKKEGDYVEAGEALMVVESDKADMDVEAFEDGYLAKIVKGEGEMADVGAPVGILVPDEASLAMFVSKPISLSPPVTTGASAAGPPDVEFSQIDMPALSSTMKEGKVVSWLKAEGDPIEAGEAIMVVESDKADMDVEAFDEGFLAAIITEEGDSGAVGAPVALIAANEADIPALKAYAASLSGAPVPAAAAPAGAAAPAAAAAAAPKKVAAAPAVATGDRVVASPMAKKLAEEKGIDISTVAGTGPNGRVTAGDVEAASAGGASAPAKKAAAPAKPAWTPAPGVIAATPMARVAAKKAKLDLSTIQGTGSFGRVTLDDVKMATGEKQPERKKSAATGAPAPELPEGFVPFTGMQKAVSNNMVGTLTVPAFRVSTDIEMTAFEALYQKVKPSGISVSALIAKAVALGIERHPIINSAYSAQDGGGTLFKKDINIAMAVAIDGGLITPTLNYANERPVAELAENWKELVGKAKSGTLSSAEYTSGTFTISNMGMFGVTDFGSLLSEGQGAILAVGGTQDAVVPCSQSILGLKKVRKMTITLTCDHRQIYGADAALFLRTLKNIMENELDKVSA</sequence>
<comment type="similarity">
    <text evidence="1 4">Belongs to the 2-oxoacid dehydrogenase family.</text>
</comment>
<dbReference type="SUPFAM" id="SSF51230">
    <property type="entry name" value="Single hybrid motif"/>
    <property type="match status" value="3"/>
</dbReference>
<dbReference type="EMBL" id="CAKOGP040001758">
    <property type="protein sequence ID" value="CAJ1949576.1"/>
    <property type="molecule type" value="Genomic_DNA"/>
</dbReference>
<dbReference type="SUPFAM" id="SSF47005">
    <property type="entry name" value="Peripheral subunit-binding domain of 2-oxo acid dehydrogenase complex"/>
    <property type="match status" value="2"/>
</dbReference>
<dbReference type="GO" id="GO:0006086">
    <property type="term" value="P:pyruvate decarboxylation to acetyl-CoA"/>
    <property type="evidence" value="ECO:0007669"/>
    <property type="project" value="InterPro"/>
</dbReference>
<dbReference type="PROSITE" id="PS51826">
    <property type="entry name" value="PSBD"/>
    <property type="match status" value="2"/>
</dbReference>
<dbReference type="AlphaFoldDB" id="A0AAD2FQK8"/>
<evidence type="ECO:0000256" key="4">
    <source>
        <dbReference type="RuleBase" id="RU003423"/>
    </source>
</evidence>
<feature type="domain" description="Lipoyl-binding" evidence="6">
    <location>
        <begin position="264"/>
        <end position="339"/>
    </location>
</feature>
<keyword evidence="2 4" id="KW-0450">Lipoyl</keyword>
<evidence type="ECO:0000256" key="3">
    <source>
        <dbReference type="ARBA" id="ARBA00022946"/>
    </source>
</evidence>
<evidence type="ECO:0000256" key="2">
    <source>
        <dbReference type="ARBA" id="ARBA00022823"/>
    </source>
</evidence>
<evidence type="ECO:0000256" key="1">
    <source>
        <dbReference type="ARBA" id="ARBA00007317"/>
    </source>
</evidence>
<dbReference type="GO" id="GO:0004742">
    <property type="term" value="F:dihydrolipoyllysine-residue acetyltransferase activity"/>
    <property type="evidence" value="ECO:0007669"/>
    <property type="project" value="TreeGrafter"/>
</dbReference>
<dbReference type="Proteomes" id="UP001295423">
    <property type="component" value="Unassembled WGS sequence"/>
</dbReference>
<name>A0AAD2FQK8_9STRA</name>
<keyword evidence="5" id="KW-0732">Signal</keyword>
<evidence type="ECO:0000259" key="7">
    <source>
        <dbReference type="PROSITE" id="PS51826"/>
    </source>
</evidence>
<dbReference type="EC" id="2.3.1.-" evidence="4"/>
<dbReference type="InterPro" id="IPR036625">
    <property type="entry name" value="E3-bd_dom_sf"/>
</dbReference>
<dbReference type="Gene3D" id="4.10.320.10">
    <property type="entry name" value="E3-binding domain"/>
    <property type="match status" value="2"/>
</dbReference>
<feature type="domain" description="Lipoyl-binding" evidence="6">
    <location>
        <begin position="155"/>
        <end position="230"/>
    </location>
</feature>
<dbReference type="Pfam" id="PF00198">
    <property type="entry name" value="2-oxoacid_dh"/>
    <property type="match status" value="1"/>
</dbReference>
<evidence type="ECO:0000259" key="6">
    <source>
        <dbReference type="PROSITE" id="PS50968"/>
    </source>
</evidence>
<evidence type="ECO:0000256" key="5">
    <source>
        <dbReference type="SAM" id="SignalP"/>
    </source>
</evidence>
<dbReference type="InterPro" id="IPR011053">
    <property type="entry name" value="Single_hybrid_motif"/>
</dbReference>
<feature type="signal peptide" evidence="5">
    <location>
        <begin position="1"/>
        <end position="20"/>
    </location>
</feature>
<comment type="caution">
    <text evidence="8">The sequence shown here is derived from an EMBL/GenBank/DDBJ whole genome shotgun (WGS) entry which is preliminary data.</text>
</comment>
<dbReference type="PROSITE" id="PS00189">
    <property type="entry name" value="LIPOYL"/>
    <property type="match status" value="3"/>
</dbReference>
<feature type="domain" description="Peripheral subunit-binding (PSBD)" evidence="7">
    <location>
        <begin position="460"/>
        <end position="497"/>
    </location>
</feature>
<accession>A0AAD2FQK8</accession>
<feature type="domain" description="Peripheral subunit-binding (PSBD)" evidence="7">
    <location>
        <begin position="396"/>
        <end position="433"/>
    </location>
</feature>
<dbReference type="SUPFAM" id="SSF52777">
    <property type="entry name" value="CoA-dependent acyltransferases"/>
    <property type="match status" value="1"/>
</dbReference>
<keyword evidence="9" id="KW-1185">Reference proteome</keyword>
<feature type="chain" id="PRO_5042067599" description="Dihydrolipoamide acetyltransferase component of pyruvate dehydrogenase complex" evidence="5">
    <location>
        <begin position="21"/>
        <end position="745"/>
    </location>
</feature>
<dbReference type="Gene3D" id="2.40.50.100">
    <property type="match status" value="3"/>
</dbReference>
<dbReference type="Gene3D" id="3.30.559.10">
    <property type="entry name" value="Chloramphenicol acetyltransferase-like domain"/>
    <property type="match status" value="1"/>
</dbReference>
<dbReference type="FunFam" id="2.40.50.100:FF:000010">
    <property type="entry name" value="Acetyltransferase component of pyruvate dehydrogenase complex"/>
    <property type="match status" value="3"/>
</dbReference>
<keyword evidence="4" id="KW-0808">Transferase</keyword>
<evidence type="ECO:0000313" key="8">
    <source>
        <dbReference type="EMBL" id="CAJ1949576.1"/>
    </source>
</evidence>
<reference evidence="8" key="1">
    <citation type="submission" date="2023-08" db="EMBL/GenBank/DDBJ databases">
        <authorList>
            <person name="Audoor S."/>
            <person name="Bilcke G."/>
        </authorList>
    </citation>
    <scope>NUCLEOTIDE SEQUENCE</scope>
</reference>
<dbReference type="CDD" id="cd06849">
    <property type="entry name" value="lipoyl_domain"/>
    <property type="match status" value="3"/>
</dbReference>
<dbReference type="PROSITE" id="PS50968">
    <property type="entry name" value="BIOTINYL_LIPOYL"/>
    <property type="match status" value="3"/>
</dbReference>
<dbReference type="InterPro" id="IPR001078">
    <property type="entry name" value="2-oxoacid_DH_actylTfrase"/>
</dbReference>
<dbReference type="InterPro" id="IPR045257">
    <property type="entry name" value="E2/Pdx1"/>
</dbReference>
<comment type="cofactor">
    <cofactor evidence="4">
        <name>(R)-lipoate</name>
        <dbReference type="ChEBI" id="CHEBI:83088"/>
    </cofactor>
</comment>
<proteinExistence type="inferred from homology"/>
<dbReference type="InterPro" id="IPR004167">
    <property type="entry name" value="PSBD"/>
</dbReference>
<gene>
    <name evidence="8" type="ORF">CYCCA115_LOCUS12166</name>
</gene>
<keyword evidence="4" id="KW-0012">Acyltransferase</keyword>
<feature type="domain" description="Lipoyl-binding" evidence="6">
    <location>
        <begin position="44"/>
        <end position="119"/>
    </location>
</feature>